<sequence>MENRGLADIVPTLRRRLGNAAWRGDSARGRPLFSARLWEEKKQTLAWRKVCFGRGIRPRLRQALLRAVGRDRWEWCRRSQEAAERSVSRGERTRHHS</sequence>
<accession>A0AAD7RNH0</accession>
<gene>
    <name evidence="1" type="ORF">AAFF_G00158430</name>
</gene>
<protein>
    <submittedName>
        <fullName evidence="1">Uncharacterized protein</fullName>
    </submittedName>
</protein>
<keyword evidence="2" id="KW-1185">Reference proteome</keyword>
<evidence type="ECO:0000313" key="1">
    <source>
        <dbReference type="EMBL" id="KAJ8387347.1"/>
    </source>
</evidence>
<reference evidence="1" key="1">
    <citation type="journal article" date="2023" name="Science">
        <title>Genome structures resolve the early diversification of teleost fishes.</title>
        <authorList>
            <person name="Parey E."/>
            <person name="Louis A."/>
            <person name="Montfort J."/>
            <person name="Bouchez O."/>
            <person name="Roques C."/>
            <person name="Iampietro C."/>
            <person name="Lluch J."/>
            <person name="Castinel A."/>
            <person name="Donnadieu C."/>
            <person name="Desvignes T."/>
            <person name="Floi Bucao C."/>
            <person name="Jouanno E."/>
            <person name="Wen M."/>
            <person name="Mejri S."/>
            <person name="Dirks R."/>
            <person name="Jansen H."/>
            <person name="Henkel C."/>
            <person name="Chen W.J."/>
            <person name="Zahm M."/>
            <person name="Cabau C."/>
            <person name="Klopp C."/>
            <person name="Thompson A.W."/>
            <person name="Robinson-Rechavi M."/>
            <person name="Braasch I."/>
            <person name="Lecointre G."/>
            <person name="Bobe J."/>
            <person name="Postlethwait J.H."/>
            <person name="Berthelot C."/>
            <person name="Roest Crollius H."/>
            <person name="Guiguen Y."/>
        </authorList>
    </citation>
    <scope>NUCLEOTIDE SEQUENCE</scope>
    <source>
        <strain evidence="1">NC1722</strain>
    </source>
</reference>
<proteinExistence type="predicted"/>
<dbReference type="Proteomes" id="UP001221898">
    <property type="component" value="Unassembled WGS sequence"/>
</dbReference>
<comment type="caution">
    <text evidence="1">The sequence shown here is derived from an EMBL/GenBank/DDBJ whole genome shotgun (WGS) entry which is preliminary data.</text>
</comment>
<evidence type="ECO:0000313" key="2">
    <source>
        <dbReference type="Proteomes" id="UP001221898"/>
    </source>
</evidence>
<dbReference type="EMBL" id="JAINUG010000213">
    <property type="protein sequence ID" value="KAJ8387347.1"/>
    <property type="molecule type" value="Genomic_DNA"/>
</dbReference>
<dbReference type="AlphaFoldDB" id="A0AAD7RNH0"/>
<organism evidence="1 2">
    <name type="scientific">Aldrovandia affinis</name>
    <dbReference type="NCBI Taxonomy" id="143900"/>
    <lineage>
        <taxon>Eukaryota</taxon>
        <taxon>Metazoa</taxon>
        <taxon>Chordata</taxon>
        <taxon>Craniata</taxon>
        <taxon>Vertebrata</taxon>
        <taxon>Euteleostomi</taxon>
        <taxon>Actinopterygii</taxon>
        <taxon>Neopterygii</taxon>
        <taxon>Teleostei</taxon>
        <taxon>Notacanthiformes</taxon>
        <taxon>Halosauridae</taxon>
        <taxon>Aldrovandia</taxon>
    </lineage>
</organism>
<name>A0AAD7RNH0_9TELE</name>